<keyword evidence="5" id="KW-1185">Reference proteome</keyword>
<dbReference type="Pfam" id="PF25225">
    <property type="entry name" value="DUF7843"/>
    <property type="match status" value="1"/>
</dbReference>
<gene>
    <name evidence="4" type="ORF">DIZ80_14350</name>
</gene>
<feature type="domain" description="DUF7840" evidence="2">
    <location>
        <begin position="396"/>
        <end position="625"/>
    </location>
</feature>
<evidence type="ECO:0000259" key="1">
    <source>
        <dbReference type="Pfam" id="PF13387"/>
    </source>
</evidence>
<sequence length="626" mass="72557">MWIILLFYVLFMPVTSYGVTEIDSAAIFIEKARKQKLSEKTAWLNLLHYKSTFLGGYESQVDGRDFFLAENGAYDAQAELEADIRGFFSYKTSAHPRCLFPARFHWLDARLNFSHLLPEMECGKLKNWQEKIKGSQITLLFPSMYLENPASMFGHTFIRFDRPDNNHLLSQTLSYAASHVESDNLLVYSWKGITGGYQGRFFLQAYYETLQEYSDIEQRDIWEYKLNLNKEEIDQLIRHLWEVRGIHFDYFFFRENCSYRLLALLDVARENINMSIDAHPIYAAPVDTVRDIEQAGLISESHYRPAVHNKISQMSEQVDQSVRDDAFALAKNEITISDISHKYSEDQQVQVYQLADVVLDQFKEPSAEQQSLQFDILSSRSHLSIKKHKFNFDTIPPESSHLSARLQLSAGEYDVGNKETEPFYEIGIRPVFHDLLDKSDGFVNGASISILEAQFRWYQRQEKLKLEKLNLFSLQSIVAVSPWATPISKKISFQVKQRNLTVDSEITEFEFKFAMGYSAEVKSVLMYALAQTQFEYATELENNHALYLGFNTGLLWEFDNSVFSGQTEIEYQLSGDVSGEEGGIQKLNVGAQFNVVDDHALRFEYEMTDYEKFEVKELKLSYLIYF</sequence>
<reference evidence="4 5" key="1">
    <citation type="journal article" date="2018" name="ISME J.">
        <title>Endosymbiont genomes yield clues of tubeworm success.</title>
        <authorList>
            <person name="Li Y."/>
            <person name="Liles M.R."/>
            <person name="Halanych K.M."/>
        </authorList>
    </citation>
    <scope>NUCLEOTIDE SEQUENCE [LARGE SCALE GENOMIC DNA]</scope>
    <source>
        <strain evidence="4">A1464</strain>
    </source>
</reference>
<name>A0A370D8Q1_9GAMM</name>
<dbReference type="InterPro" id="IPR057162">
    <property type="entry name" value="DUF7840"/>
</dbReference>
<accession>A0A370D8Q1</accession>
<proteinExistence type="predicted"/>
<dbReference type="InterPro" id="IPR057165">
    <property type="entry name" value="DUF7843"/>
</dbReference>
<feature type="domain" description="Lnb N-terminal periplasmic" evidence="1">
    <location>
        <begin position="125"/>
        <end position="294"/>
    </location>
</feature>
<organism evidence="4 5">
    <name type="scientific">endosymbiont of Galathealinum brachiosum</name>
    <dbReference type="NCBI Taxonomy" id="2200906"/>
    <lineage>
        <taxon>Bacteria</taxon>
        <taxon>Pseudomonadati</taxon>
        <taxon>Pseudomonadota</taxon>
        <taxon>Gammaproteobacteria</taxon>
        <taxon>sulfur-oxidizing symbionts</taxon>
    </lineage>
</organism>
<dbReference type="Pfam" id="PF13387">
    <property type="entry name" value="Lnb_N"/>
    <property type="match status" value="1"/>
</dbReference>
<dbReference type="Proteomes" id="UP000254266">
    <property type="component" value="Unassembled WGS sequence"/>
</dbReference>
<feature type="domain" description="DUF7843" evidence="3">
    <location>
        <begin position="35"/>
        <end position="108"/>
    </location>
</feature>
<comment type="caution">
    <text evidence="4">The sequence shown here is derived from an EMBL/GenBank/DDBJ whole genome shotgun (WGS) entry which is preliminary data.</text>
</comment>
<dbReference type="Pfam" id="PF25222">
    <property type="entry name" value="DUF7840"/>
    <property type="match status" value="1"/>
</dbReference>
<evidence type="ECO:0000259" key="2">
    <source>
        <dbReference type="Pfam" id="PF25222"/>
    </source>
</evidence>
<dbReference type="AlphaFoldDB" id="A0A370D8Q1"/>
<dbReference type="InterPro" id="IPR025178">
    <property type="entry name" value="Lnb_N"/>
</dbReference>
<evidence type="ECO:0000313" key="5">
    <source>
        <dbReference type="Proteomes" id="UP000254266"/>
    </source>
</evidence>
<dbReference type="EMBL" id="QFXC01000013">
    <property type="protein sequence ID" value="RDH81282.1"/>
    <property type="molecule type" value="Genomic_DNA"/>
</dbReference>
<evidence type="ECO:0000313" key="4">
    <source>
        <dbReference type="EMBL" id="RDH81282.1"/>
    </source>
</evidence>
<evidence type="ECO:0000259" key="3">
    <source>
        <dbReference type="Pfam" id="PF25225"/>
    </source>
</evidence>
<protein>
    <submittedName>
        <fullName evidence="4">Uncharacterized protein</fullName>
    </submittedName>
</protein>